<protein>
    <submittedName>
        <fullName evidence="1">Uncharacterized protein</fullName>
    </submittedName>
</protein>
<evidence type="ECO:0000313" key="1">
    <source>
        <dbReference type="EMBL" id="KAJ1088496.1"/>
    </source>
</evidence>
<gene>
    <name evidence="1" type="ORF">NDU88_001653</name>
</gene>
<name>A0AAV7LA63_PLEWA</name>
<comment type="caution">
    <text evidence="1">The sequence shown here is derived from an EMBL/GenBank/DDBJ whole genome shotgun (WGS) entry which is preliminary data.</text>
</comment>
<dbReference type="EMBL" id="JANPWB010000015">
    <property type="protein sequence ID" value="KAJ1088496.1"/>
    <property type="molecule type" value="Genomic_DNA"/>
</dbReference>
<organism evidence="1 2">
    <name type="scientific">Pleurodeles waltl</name>
    <name type="common">Iberian ribbed newt</name>
    <dbReference type="NCBI Taxonomy" id="8319"/>
    <lineage>
        <taxon>Eukaryota</taxon>
        <taxon>Metazoa</taxon>
        <taxon>Chordata</taxon>
        <taxon>Craniata</taxon>
        <taxon>Vertebrata</taxon>
        <taxon>Euteleostomi</taxon>
        <taxon>Amphibia</taxon>
        <taxon>Batrachia</taxon>
        <taxon>Caudata</taxon>
        <taxon>Salamandroidea</taxon>
        <taxon>Salamandridae</taxon>
        <taxon>Pleurodelinae</taxon>
        <taxon>Pleurodeles</taxon>
    </lineage>
</organism>
<sequence>MWRDGQCFVLPSFNPARAQWTEKSSAFILHFAAPECACPATYWTAVLQTETCRCTWPHVTPSRKTPPHQTQAAGKSVCLSVRHSSATLGLRQPPQCPRCLDMCRRVKMWTMRTW</sequence>
<proteinExistence type="predicted"/>
<keyword evidence="2" id="KW-1185">Reference proteome</keyword>
<evidence type="ECO:0000313" key="2">
    <source>
        <dbReference type="Proteomes" id="UP001066276"/>
    </source>
</evidence>
<dbReference type="AlphaFoldDB" id="A0AAV7LA63"/>
<accession>A0AAV7LA63</accession>
<dbReference type="Proteomes" id="UP001066276">
    <property type="component" value="Chromosome 11"/>
</dbReference>
<reference evidence="1" key="1">
    <citation type="journal article" date="2022" name="bioRxiv">
        <title>Sequencing and chromosome-scale assembly of the giantPleurodeles waltlgenome.</title>
        <authorList>
            <person name="Brown T."/>
            <person name="Elewa A."/>
            <person name="Iarovenko S."/>
            <person name="Subramanian E."/>
            <person name="Araus A.J."/>
            <person name="Petzold A."/>
            <person name="Susuki M."/>
            <person name="Suzuki K.-i.T."/>
            <person name="Hayashi T."/>
            <person name="Toyoda A."/>
            <person name="Oliveira C."/>
            <person name="Osipova E."/>
            <person name="Leigh N.D."/>
            <person name="Simon A."/>
            <person name="Yun M.H."/>
        </authorList>
    </citation>
    <scope>NUCLEOTIDE SEQUENCE</scope>
    <source>
        <strain evidence="1">20211129_DDA</strain>
        <tissue evidence="1">Liver</tissue>
    </source>
</reference>